<evidence type="ECO:0000313" key="2">
    <source>
        <dbReference type="EMBL" id="KAJ0195045.1"/>
    </source>
</evidence>
<dbReference type="PANTHER" id="PTHR33414">
    <property type="entry name" value="PROTEIN PLASTID MOVEMENT IMPAIRED 1-RELATED 1"/>
    <property type="match status" value="1"/>
</dbReference>
<name>A0A9R1UYE3_LACSA</name>
<dbReference type="PANTHER" id="PTHR33414:SF13">
    <property type="entry name" value="PROTEIN PLASTID MOVEMENT IMPAIRED 1-RELATED 1-LIKE"/>
    <property type="match status" value="1"/>
</dbReference>
<keyword evidence="3" id="KW-1185">Reference proteome</keyword>
<accession>A0A9R1UYE3</accession>
<evidence type="ECO:0000259" key="1">
    <source>
        <dbReference type="PROSITE" id="PS51840"/>
    </source>
</evidence>
<gene>
    <name evidence="2" type="ORF">LSAT_V11C700366620</name>
</gene>
<dbReference type="AlphaFoldDB" id="A0A9R1UYE3"/>
<proteinExistence type="predicted"/>
<dbReference type="Pfam" id="PF21745">
    <property type="entry name" value="PMI1_PMIR1-2_C"/>
    <property type="match status" value="2"/>
</dbReference>
<dbReference type="InterPro" id="IPR048972">
    <property type="entry name" value="PMI1_PMIR1-2_C"/>
</dbReference>
<feature type="domain" description="C2 NT-type" evidence="1">
    <location>
        <begin position="75"/>
        <end position="224"/>
    </location>
</feature>
<dbReference type="InterPro" id="IPR039614">
    <property type="entry name" value="PMI1-like"/>
</dbReference>
<reference evidence="2 3" key="1">
    <citation type="journal article" date="2017" name="Nat. Commun.">
        <title>Genome assembly with in vitro proximity ligation data and whole-genome triplication in lettuce.</title>
        <authorList>
            <person name="Reyes-Chin-Wo S."/>
            <person name="Wang Z."/>
            <person name="Yang X."/>
            <person name="Kozik A."/>
            <person name="Arikit S."/>
            <person name="Song C."/>
            <person name="Xia L."/>
            <person name="Froenicke L."/>
            <person name="Lavelle D.O."/>
            <person name="Truco M.J."/>
            <person name="Xia R."/>
            <person name="Zhu S."/>
            <person name="Xu C."/>
            <person name="Xu H."/>
            <person name="Xu X."/>
            <person name="Cox K."/>
            <person name="Korf I."/>
            <person name="Meyers B.C."/>
            <person name="Michelmore R.W."/>
        </authorList>
    </citation>
    <scope>NUCLEOTIDE SEQUENCE [LARGE SCALE GENOMIC DNA]</scope>
    <source>
        <strain evidence="3">cv. Salinas</strain>
        <tissue evidence="2">Seedlings</tissue>
    </source>
</reference>
<dbReference type="Pfam" id="PF10358">
    <property type="entry name" value="NT-C2"/>
    <property type="match status" value="1"/>
</dbReference>
<protein>
    <recommendedName>
        <fullName evidence="1">C2 NT-type domain-containing protein</fullName>
    </recommendedName>
</protein>
<comment type="caution">
    <text evidence="2">The sequence shown here is derived from an EMBL/GenBank/DDBJ whole genome shotgun (WGS) entry which is preliminary data.</text>
</comment>
<dbReference type="EMBL" id="NBSK02000007">
    <property type="protein sequence ID" value="KAJ0195045.1"/>
    <property type="molecule type" value="Genomic_DNA"/>
</dbReference>
<organism evidence="2 3">
    <name type="scientific">Lactuca sativa</name>
    <name type="common">Garden lettuce</name>
    <dbReference type="NCBI Taxonomy" id="4236"/>
    <lineage>
        <taxon>Eukaryota</taxon>
        <taxon>Viridiplantae</taxon>
        <taxon>Streptophyta</taxon>
        <taxon>Embryophyta</taxon>
        <taxon>Tracheophyta</taxon>
        <taxon>Spermatophyta</taxon>
        <taxon>Magnoliopsida</taxon>
        <taxon>eudicotyledons</taxon>
        <taxon>Gunneridae</taxon>
        <taxon>Pentapetalae</taxon>
        <taxon>asterids</taxon>
        <taxon>campanulids</taxon>
        <taxon>Asterales</taxon>
        <taxon>Asteraceae</taxon>
        <taxon>Cichorioideae</taxon>
        <taxon>Cichorieae</taxon>
        <taxon>Lactucinae</taxon>
        <taxon>Lactuca</taxon>
    </lineage>
</organism>
<dbReference type="Proteomes" id="UP000235145">
    <property type="component" value="Unassembled WGS sequence"/>
</dbReference>
<dbReference type="InterPro" id="IPR019448">
    <property type="entry name" value="NT-C2"/>
</dbReference>
<dbReference type="OrthoDB" id="2019483at2759"/>
<dbReference type="PROSITE" id="PS51840">
    <property type="entry name" value="C2_NT"/>
    <property type="match status" value="1"/>
</dbReference>
<sequence>MMLPNEEESSKITIDDFGSSRLLHDIEEISKALYLHDPPKPSIDQTPRKSKYVNDNVLSNQKKSSIWKWKPLKALTHIRNHRLTSSFFLHVHSIEGLPINFNDLSLCVCWKRKHEVLKTRSIHVKEGFAGFEETLSHQCSIYIGKTDHDNVAKYEPKLSLLYVSVVGAPSLDLGKHWIDLTRLLPLTLMELEEEKNRNGKWKTSFKLMGKAKGAIINVSFGFSLSGNLGKIPDKGNGNLGMIPYKGSENLGKIQDRGNGASYNGMLQRVKSIPSNSRRRTHASSLSFNMTSGPSISLLYDLLDDPKPSSLIDYDEEFTFIDKGVEFAQKDQDNVEFVENSCIETIDVEELFAVDEDNDKVIGNLETETFLDENLDDNLEELELFLQNLSTESPELDFSFQKNPFLEDNSRSEIVRSRSLDDLTKTVVNDFMNFLGSDSEPESPRERLLRQFEKETQIVVKNFDFDLDVEEEERDTSNVFNSSFLFQEIDEVEVVGPRVGESLISRRKAKMLENLETEALMEEWGLNERAFQNSPRTNSGAFGSPVYCSPERLPELPPIGGGLGSFLKMGNGGFLRSMSPLVFRRAKNGERLIVQVSSSVVLPMAMGSNGLDIMRKWAAVGGEKMIIQAARLMPMEEITGRRLQELEMEVLERRHELLPESDLICHEINSEYVSVDEIAPSAIEKIQHLLIEGLRIQSGIPTEEPPSSISVNSDSTSNPDIEELLAMSVSLDECKRSENHGHFSNFTLALWLLLRDPFRDYEPVGIPMFALIHVERDHTETTIKPVFKINEIHVTGFRVDLQKNQSGSRWLHSSGMNGKMKRHQFSKSNALVKSSIRSMNMKHEETLWSVSSYVHGEVSKWKELSGMSLYVRNPDIVFK</sequence>
<evidence type="ECO:0000313" key="3">
    <source>
        <dbReference type="Proteomes" id="UP000235145"/>
    </source>
</evidence>